<keyword evidence="2" id="KW-1185">Reference proteome</keyword>
<dbReference type="AlphaFoldDB" id="A0A401IY80"/>
<evidence type="ECO:0000313" key="1">
    <source>
        <dbReference type="EMBL" id="GBH29364.1"/>
    </source>
</evidence>
<comment type="caution">
    <text evidence="1">The sequence shown here is derived from an EMBL/GenBank/DDBJ whole genome shotgun (WGS) entry which is preliminary data.</text>
</comment>
<dbReference type="RefSeq" id="WP_130751923.1">
    <property type="nucleotide sequence ID" value="NZ_BBQY01000001.1"/>
</dbReference>
<dbReference type="EMBL" id="BBQY01000001">
    <property type="protein sequence ID" value="GBH29364.1"/>
    <property type="molecule type" value="Genomic_DNA"/>
</dbReference>
<evidence type="ECO:0000313" key="2">
    <source>
        <dbReference type="Proteomes" id="UP000290975"/>
    </source>
</evidence>
<organism evidence="1 2">
    <name type="scientific">Sphingobium xenophagum</name>
    <dbReference type="NCBI Taxonomy" id="121428"/>
    <lineage>
        <taxon>Bacteria</taxon>
        <taxon>Pseudomonadati</taxon>
        <taxon>Pseudomonadota</taxon>
        <taxon>Alphaproteobacteria</taxon>
        <taxon>Sphingomonadales</taxon>
        <taxon>Sphingomonadaceae</taxon>
        <taxon>Sphingobium</taxon>
    </lineage>
</organism>
<protein>
    <recommendedName>
        <fullName evidence="3">DUF3768 domain-containing protein</fullName>
    </recommendedName>
</protein>
<dbReference type="InterPro" id="IPR022243">
    <property type="entry name" value="DUF3768"/>
</dbReference>
<proteinExistence type="predicted"/>
<dbReference type="Proteomes" id="UP000290975">
    <property type="component" value="Unassembled WGS sequence"/>
</dbReference>
<evidence type="ECO:0008006" key="3">
    <source>
        <dbReference type="Google" id="ProtNLM"/>
    </source>
</evidence>
<dbReference type="Pfam" id="PF12599">
    <property type="entry name" value="DUF3768"/>
    <property type="match status" value="1"/>
</dbReference>
<reference evidence="1 2" key="1">
    <citation type="submission" date="2014-12" db="EMBL/GenBank/DDBJ databases">
        <title>Whole genome sequencing of Sphingobium xenophagum OW59.</title>
        <authorList>
            <person name="Ohta Y."/>
            <person name="Nishi S."/>
            <person name="Hatada Y."/>
        </authorList>
    </citation>
    <scope>NUCLEOTIDE SEQUENCE [LARGE SCALE GENOMIC DNA]</scope>
    <source>
        <strain evidence="1 2">OW59</strain>
    </source>
</reference>
<gene>
    <name evidence="1" type="ORF">MBESOW_P0618</name>
</gene>
<accession>A0A401IY80</accession>
<sequence>MADMVRRAAIARLNDRLRITGLGGSIFMTAGIAALPKAVRNAAILAVRHFSDFNPDNDPHGEHDCAVLTVQDQRIIWKIDYYPRNDSGVDPDPADPATIKRVLTIMLAGEY</sequence>
<name>A0A401IY80_SPHXE</name>